<dbReference type="Proteomes" id="UP000235392">
    <property type="component" value="Unassembled WGS sequence"/>
</dbReference>
<evidence type="ECO:0000313" key="4">
    <source>
        <dbReference type="EMBL" id="PLW58334.1"/>
    </source>
</evidence>
<accession>A0A2N5T1E5</accession>
<dbReference type="EMBL" id="PGCI01000024">
    <property type="protein sequence ID" value="PLW48402.1"/>
    <property type="molecule type" value="Genomic_DNA"/>
</dbReference>
<dbReference type="AlphaFoldDB" id="A0A2N5T1E5"/>
<dbReference type="Proteomes" id="UP000235388">
    <property type="component" value="Unassembled WGS sequence"/>
</dbReference>
<name>A0A2N5T1E5_9BASI</name>
<evidence type="ECO:0000313" key="2">
    <source>
        <dbReference type="EMBL" id="PLW19319.1"/>
    </source>
</evidence>
<dbReference type="EMBL" id="PGCJ01001037">
    <property type="protein sequence ID" value="PLW11013.1"/>
    <property type="molecule type" value="Genomic_DNA"/>
</dbReference>
<evidence type="ECO:0000313" key="6">
    <source>
        <dbReference type="Proteomes" id="UP000235392"/>
    </source>
</evidence>
<protein>
    <submittedName>
        <fullName evidence="2">Uncharacterized protein</fullName>
    </submittedName>
</protein>
<dbReference type="EMBL" id="PGCJ01000003">
    <property type="protein sequence ID" value="PLW58334.1"/>
    <property type="molecule type" value="Genomic_DNA"/>
</dbReference>
<gene>
    <name evidence="4" type="ORF">PCANC_00550</name>
    <name evidence="1" type="ORF">PCANC_19467</name>
    <name evidence="3" type="ORF">PCASD_02920</name>
    <name evidence="2" type="ORF">PCASD_15219</name>
</gene>
<organism evidence="2 6">
    <name type="scientific">Puccinia coronata f. sp. avenae</name>
    <dbReference type="NCBI Taxonomy" id="200324"/>
    <lineage>
        <taxon>Eukaryota</taxon>
        <taxon>Fungi</taxon>
        <taxon>Dikarya</taxon>
        <taxon>Basidiomycota</taxon>
        <taxon>Pucciniomycotina</taxon>
        <taxon>Pucciniomycetes</taxon>
        <taxon>Pucciniales</taxon>
        <taxon>Pucciniaceae</taxon>
        <taxon>Puccinia</taxon>
    </lineage>
</organism>
<sequence>MNPTSLAFSQYRSTAMIIGYSDYIRLPRAFSVGHHLRPTLILAIKVKSPYVLRTYGTHRLVIPAGDALCGNRTKNIYACARSRASIHASLDHEAQIVHGNVIRKVI</sequence>
<evidence type="ECO:0000313" key="5">
    <source>
        <dbReference type="Proteomes" id="UP000235388"/>
    </source>
</evidence>
<comment type="caution">
    <text evidence="2">The sequence shown here is derived from an EMBL/GenBank/DDBJ whole genome shotgun (WGS) entry which is preliminary data.</text>
</comment>
<evidence type="ECO:0000313" key="3">
    <source>
        <dbReference type="EMBL" id="PLW48402.1"/>
    </source>
</evidence>
<keyword evidence="5" id="KW-1185">Reference proteome</keyword>
<proteinExistence type="predicted"/>
<dbReference type="EMBL" id="PGCI01000716">
    <property type="protein sequence ID" value="PLW19319.1"/>
    <property type="molecule type" value="Genomic_DNA"/>
</dbReference>
<evidence type="ECO:0000313" key="1">
    <source>
        <dbReference type="EMBL" id="PLW11013.1"/>
    </source>
</evidence>
<reference evidence="5 6" key="1">
    <citation type="submission" date="2017-11" db="EMBL/GenBank/DDBJ databases">
        <title>De novo assembly and phasing of dikaryotic genomes from two isolates of Puccinia coronata f. sp. avenae, the causal agent of oat crown rust.</title>
        <authorList>
            <person name="Miller M.E."/>
            <person name="Zhang Y."/>
            <person name="Omidvar V."/>
            <person name="Sperschneider J."/>
            <person name="Schwessinger B."/>
            <person name="Raley C."/>
            <person name="Palmer J.M."/>
            <person name="Garnica D."/>
            <person name="Upadhyaya N."/>
            <person name="Rathjen J."/>
            <person name="Taylor J.M."/>
            <person name="Park R.F."/>
            <person name="Dodds P.N."/>
            <person name="Hirsch C.D."/>
            <person name="Kianian S.F."/>
            <person name="Figueroa M."/>
        </authorList>
    </citation>
    <scope>NUCLEOTIDE SEQUENCE [LARGE SCALE GENOMIC DNA]</scope>
    <source>
        <strain evidence="1">12NC29</strain>
        <strain evidence="2">12SD80</strain>
    </source>
</reference>